<dbReference type="EMBL" id="BMDW01000015">
    <property type="protein sequence ID" value="GGA53643.1"/>
    <property type="molecule type" value="Genomic_DNA"/>
</dbReference>
<evidence type="ECO:0000259" key="5">
    <source>
        <dbReference type="PROSITE" id="PS50931"/>
    </source>
</evidence>
<dbReference type="InterPro" id="IPR050389">
    <property type="entry name" value="LysR-type_TF"/>
</dbReference>
<dbReference type="SUPFAM" id="SSF46785">
    <property type="entry name" value="Winged helix' DNA-binding domain"/>
    <property type="match status" value="1"/>
</dbReference>
<dbReference type="Pfam" id="PF03466">
    <property type="entry name" value="LysR_substrate"/>
    <property type="match status" value="1"/>
</dbReference>
<dbReference type="InterPro" id="IPR005119">
    <property type="entry name" value="LysR_subst-bd"/>
</dbReference>
<feature type="domain" description="HTH lysR-type" evidence="5">
    <location>
        <begin position="9"/>
        <end position="66"/>
    </location>
</feature>
<dbReference type="CDD" id="cd08417">
    <property type="entry name" value="PBP2_Nitroaromatics_like"/>
    <property type="match status" value="1"/>
</dbReference>
<proteinExistence type="inferred from homology"/>
<evidence type="ECO:0000313" key="6">
    <source>
        <dbReference type="EMBL" id="GGA53643.1"/>
    </source>
</evidence>
<dbReference type="Gene3D" id="3.40.190.10">
    <property type="entry name" value="Periplasmic binding protein-like II"/>
    <property type="match status" value="2"/>
</dbReference>
<organism evidence="6 7">
    <name type="scientific">Sphingomonas psychrolutea</name>
    <dbReference type="NCBI Taxonomy" id="1259676"/>
    <lineage>
        <taxon>Bacteria</taxon>
        <taxon>Pseudomonadati</taxon>
        <taxon>Pseudomonadota</taxon>
        <taxon>Alphaproteobacteria</taxon>
        <taxon>Sphingomonadales</taxon>
        <taxon>Sphingomonadaceae</taxon>
        <taxon>Sphingomonas</taxon>
    </lineage>
</organism>
<dbReference type="InterPro" id="IPR000847">
    <property type="entry name" value="LysR_HTH_N"/>
</dbReference>
<keyword evidence="7" id="KW-1185">Reference proteome</keyword>
<name>A0ABQ1H0B5_9SPHN</name>
<keyword evidence="4" id="KW-0804">Transcription</keyword>
<dbReference type="Pfam" id="PF00126">
    <property type="entry name" value="HTH_1"/>
    <property type="match status" value="1"/>
</dbReference>
<comment type="similarity">
    <text evidence="1">Belongs to the LysR transcriptional regulatory family.</text>
</comment>
<keyword evidence="2" id="KW-0805">Transcription regulation</keyword>
<comment type="caution">
    <text evidence="6">The sequence shown here is derived from an EMBL/GenBank/DDBJ whole genome shotgun (WGS) entry which is preliminary data.</text>
</comment>
<evidence type="ECO:0000313" key="7">
    <source>
        <dbReference type="Proteomes" id="UP000618591"/>
    </source>
</evidence>
<dbReference type="Gene3D" id="1.10.10.10">
    <property type="entry name" value="Winged helix-like DNA-binding domain superfamily/Winged helix DNA-binding domain"/>
    <property type="match status" value="1"/>
</dbReference>
<dbReference type="PROSITE" id="PS50931">
    <property type="entry name" value="HTH_LYSR"/>
    <property type="match status" value="1"/>
</dbReference>
<dbReference type="InterPro" id="IPR036390">
    <property type="entry name" value="WH_DNA-bd_sf"/>
</dbReference>
<protein>
    <submittedName>
        <fullName evidence="6">LysR family transcriptional regulator</fullName>
    </submittedName>
</protein>
<dbReference type="Proteomes" id="UP000618591">
    <property type="component" value="Unassembled WGS sequence"/>
</dbReference>
<dbReference type="RefSeq" id="WP_188447977.1">
    <property type="nucleotide sequence ID" value="NZ_BMDW01000015.1"/>
</dbReference>
<reference evidence="7" key="1">
    <citation type="journal article" date="2019" name="Int. J. Syst. Evol. Microbiol.">
        <title>The Global Catalogue of Microorganisms (GCM) 10K type strain sequencing project: providing services to taxonomists for standard genome sequencing and annotation.</title>
        <authorList>
            <consortium name="The Broad Institute Genomics Platform"/>
            <consortium name="The Broad Institute Genome Sequencing Center for Infectious Disease"/>
            <person name="Wu L."/>
            <person name="Ma J."/>
        </authorList>
    </citation>
    <scope>NUCLEOTIDE SEQUENCE [LARGE SCALE GENOMIC DNA]</scope>
    <source>
        <strain evidence="7">CGMCC 1.10106</strain>
    </source>
</reference>
<dbReference type="PANTHER" id="PTHR30118:SF6">
    <property type="entry name" value="HTH-TYPE TRANSCRIPTIONAL REGULATOR LEUO"/>
    <property type="match status" value="1"/>
</dbReference>
<gene>
    <name evidence="6" type="ORF">GCM10011395_25050</name>
</gene>
<keyword evidence="3" id="KW-0238">DNA-binding</keyword>
<dbReference type="PANTHER" id="PTHR30118">
    <property type="entry name" value="HTH-TYPE TRANSCRIPTIONAL REGULATOR LEUO-RELATED"/>
    <property type="match status" value="1"/>
</dbReference>
<evidence type="ECO:0000256" key="1">
    <source>
        <dbReference type="ARBA" id="ARBA00009437"/>
    </source>
</evidence>
<sequence>MLEKHLRAIDLNLLPVLEALLRHRNATRAGAEVGLSQPAMSRALGRLRHLLDDPLLVRAPGGQMLSPRAEALRQPLAAMLTDLRGLLSEPAFDPAAERRTLRLAMTDAQATLLLAPLVVRVAAAAPGVIVEWVPISAGLPERMLSGAVDLTLALDTTPLPRGAASEPLMEDALSVVVRAGHPCGGVWPIANYGAYPSVIVSLLGDRASDMDAELAAAAIERPIAAIVPTFRAAAEIVARTDAVTTISHAFAQSVAGPLALRLIAPPLAHDRLGVVAVWATYRGSDPLLTWFRAMLQSVTQERQAARCVRL</sequence>
<dbReference type="SUPFAM" id="SSF53850">
    <property type="entry name" value="Periplasmic binding protein-like II"/>
    <property type="match status" value="1"/>
</dbReference>
<evidence type="ECO:0000256" key="2">
    <source>
        <dbReference type="ARBA" id="ARBA00023015"/>
    </source>
</evidence>
<dbReference type="InterPro" id="IPR036388">
    <property type="entry name" value="WH-like_DNA-bd_sf"/>
</dbReference>
<accession>A0ABQ1H0B5</accession>
<evidence type="ECO:0000256" key="4">
    <source>
        <dbReference type="ARBA" id="ARBA00023163"/>
    </source>
</evidence>
<evidence type="ECO:0000256" key="3">
    <source>
        <dbReference type="ARBA" id="ARBA00023125"/>
    </source>
</evidence>
<dbReference type="InterPro" id="IPR037402">
    <property type="entry name" value="YidZ_PBP2"/>
</dbReference>